<protein>
    <submittedName>
        <fullName evidence="2">Uncharacterized protein</fullName>
    </submittedName>
</protein>
<accession>A0ABR0QD86</accession>
<gene>
    <name evidence="2" type="ORF">PVK06_013080</name>
</gene>
<organism evidence="2 3">
    <name type="scientific">Gossypium arboreum</name>
    <name type="common">Tree cotton</name>
    <name type="synonym">Gossypium nanking</name>
    <dbReference type="NCBI Taxonomy" id="29729"/>
    <lineage>
        <taxon>Eukaryota</taxon>
        <taxon>Viridiplantae</taxon>
        <taxon>Streptophyta</taxon>
        <taxon>Embryophyta</taxon>
        <taxon>Tracheophyta</taxon>
        <taxon>Spermatophyta</taxon>
        <taxon>Magnoliopsida</taxon>
        <taxon>eudicotyledons</taxon>
        <taxon>Gunneridae</taxon>
        <taxon>Pentapetalae</taxon>
        <taxon>rosids</taxon>
        <taxon>malvids</taxon>
        <taxon>Malvales</taxon>
        <taxon>Malvaceae</taxon>
        <taxon>Malvoideae</taxon>
        <taxon>Gossypium</taxon>
    </lineage>
</organism>
<dbReference type="Proteomes" id="UP001358586">
    <property type="component" value="Chromosome 4"/>
</dbReference>
<name>A0ABR0QD86_GOSAR</name>
<reference evidence="2 3" key="1">
    <citation type="submission" date="2023-03" db="EMBL/GenBank/DDBJ databases">
        <title>WGS of Gossypium arboreum.</title>
        <authorList>
            <person name="Yu D."/>
        </authorList>
    </citation>
    <scope>NUCLEOTIDE SEQUENCE [LARGE SCALE GENOMIC DNA]</scope>
    <source>
        <tissue evidence="2">Leaf</tissue>
    </source>
</reference>
<keyword evidence="3" id="KW-1185">Reference proteome</keyword>
<sequence>MTAATQGKREGSFGSLLSAAANGRTPRDSTTFRSARGRRSAPKQCQRWRAVRRNGTRGGPADEERRLKILAARVAAVFFVMG</sequence>
<evidence type="ECO:0000313" key="2">
    <source>
        <dbReference type="EMBL" id="KAK5837270.1"/>
    </source>
</evidence>
<evidence type="ECO:0000256" key="1">
    <source>
        <dbReference type="SAM" id="MobiDB-lite"/>
    </source>
</evidence>
<evidence type="ECO:0000313" key="3">
    <source>
        <dbReference type="Proteomes" id="UP001358586"/>
    </source>
</evidence>
<comment type="caution">
    <text evidence="2">The sequence shown here is derived from an EMBL/GenBank/DDBJ whole genome shotgun (WGS) entry which is preliminary data.</text>
</comment>
<dbReference type="EMBL" id="JARKNE010000004">
    <property type="protein sequence ID" value="KAK5837270.1"/>
    <property type="molecule type" value="Genomic_DNA"/>
</dbReference>
<feature type="region of interest" description="Disordered" evidence="1">
    <location>
        <begin position="1"/>
        <end position="48"/>
    </location>
</feature>
<proteinExistence type="predicted"/>